<geneLocation type="plasmid" evidence="2 3">
    <name>unnamed3</name>
</geneLocation>
<dbReference type="AlphaFoldDB" id="A0A7D5KYK9"/>
<dbReference type="RefSeq" id="WP_179171652.1">
    <property type="nucleotide sequence ID" value="NZ_CP058532.1"/>
</dbReference>
<sequence length="81" mass="9152">MRRVHAEGLRERANMREAARTSDGGRTDYVFLCRHCGAEHGEKRHYGSCPECDETPPTEWSSTMVFPEDVADRQAEIRGAA</sequence>
<accession>A0A7D5KYK9</accession>
<evidence type="ECO:0000313" key="2">
    <source>
        <dbReference type="EMBL" id="QLG30078.1"/>
    </source>
</evidence>
<dbReference type="Proteomes" id="UP000509750">
    <property type="component" value="Plasmid unnamed3"/>
</dbReference>
<keyword evidence="2" id="KW-0614">Plasmid</keyword>
<name>A0A7D5KYK9_9EURY</name>
<dbReference type="GeneID" id="56031379"/>
<keyword evidence="3" id="KW-1185">Reference proteome</keyword>
<feature type="region of interest" description="Disordered" evidence="1">
    <location>
        <begin position="1"/>
        <end position="21"/>
    </location>
</feature>
<dbReference type="EMBL" id="CP058532">
    <property type="protein sequence ID" value="QLG30078.1"/>
    <property type="molecule type" value="Genomic_DNA"/>
</dbReference>
<evidence type="ECO:0000256" key="1">
    <source>
        <dbReference type="SAM" id="MobiDB-lite"/>
    </source>
</evidence>
<organism evidence="2 3">
    <name type="scientific">Halorarum halophilum</name>
    <dbReference type="NCBI Taxonomy" id="2743090"/>
    <lineage>
        <taxon>Archaea</taxon>
        <taxon>Methanobacteriati</taxon>
        <taxon>Methanobacteriota</taxon>
        <taxon>Stenosarchaea group</taxon>
        <taxon>Halobacteria</taxon>
        <taxon>Halobacteriales</taxon>
        <taxon>Haloferacaceae</taxon>
        <taxon>Halorarum</taxon>
    </lineage>
</organism>
<dbReference type="KEGG" id="halg:HUG10_21060"/>
<evidence type="ECO:0000313" key="3">
    <source>
        <dbReference type="Proteomes" id="UP000509750"/>
    </source>
</evidence>
<gene>
    <name evidence="2" type="ORF">HUG10_21060</name>
</gene>
<reference evidence="2 3" key="1">
    <citation type="submission" date="2020-07" db="EMBL/GenBank/DDBJ databases">
        <title>Gai3-2, isolated from salt lake.</title>
        <authorList>
            <person name="Cui H."/>
            <person name="Shi X."/>
        </authorList>
    </citation>
    <scope>NUCLEOTIDE SEQUENCE [LARGE SCALE GENOMIC DNA]</scope>
    <source>
        <strain evidence="2 3">Gai3-2</strain>
        <plasmid evidence="2 3">unnamed3</plasmid>
    </source>
</reference>
<protein>
    <submittedName>
        <fullName evidence="2">Uncharacterized protein</fullName>
    </submittedName>
</protein>
<proteinExistence type="predicted"/>